<feature type="region of interest" description="Disordered" evidence="1">
    <location>
        <begin position="298"/>
        <end position="331"/>
    </location>
</feature>
<keyword evidence="3" id="KW-1185">Reference proteome</keyword>
<protein>
    <submittedName>
        <fullName evidence="2">Uncharacterized protein</fullName>
    </submittedName>
</protein>
<evidence type="ECO:0000256" key="1">
    <source>
        <dbReference type="SAM" id="MobiDB-lite"/>
    </source>
</evidence>
<accession>A0A0M0K2T4</accession>
<dbReference type="AlphaFoldDB" id="A0A0M0K2T4"/>
<gene>
    <name evidence="2" type="ORF">Ctob_005655</name>
</gene>
<dbReference type="Proteomes" id="UP000037460">
    <property type="component" value="Unassembled WGS sequence"/>
</dbReference>
<evidence type="ECO:0000313" key="2">
    <source>
        <dbReference type="EMBL" id="KOO33119.1"/>
    </source>
</evidence>
<feature type="compositionally biased region" description="Low complexity" evidence="1">
    <location>
        <begin position="318"/>
        <end position="331"/>
    </location>
</feature>
<proteinExistence type="predicted"/>
<dbReference type="EMBL" id="JWZX01001598">
    <property type="protein sequence ID" value="KOO33119.1"/>
    <property type="molecule type" value="Genomic_DNA"/>
</dbReference>
<feature type="compositionally biased region" description="Low complexity" evidence="1">
    <location>
        <begin position="431"/>
        <end position="457"/>
    </location>
</feature>
<organism evidence="2 3">
    <name type="scientific">Chrysochromulina tobinii</name>
    <dbReference type="NCBI Taxonomy" id="1460289"/>
    <lineage>
        <taxon>Eukaryota</taxon>
        <taxon>Haptista</taxon>
        <taxon>Haptophyta</taxon>
        <taxon>Prymnesiophyceae</taxon>
        <taxon>Prymnesiales</taxon>
        <taxon>Chrysochromulinaceae</taxon>
        <taxon>Chrysochromulina</taxon>
    </lineage>
</organism>
<feature type="region of interest" description="Disordered" evidence="1">
    <location>
        <begin position="542"/>
        <end position="564"/>
    </location>
</feature>
<feature type="compositionally biased region" description="Polar residues" evidence="1">
    <location>
        <begin position="410"/>
        <end position="422"/>
    </location>
</feature>
<feature type="region of interest" description="Disordered" evidence="1">
    <location>
        <begin position="408"/>
        <end position="479"/>
    </location>
</feature>
<feature type="compositionally biased region" description="Basic and acidic residues" evidence="1">
    <location>
        <begin position="170"/>
        <end position="180"/>
    </location>
</feature>
<sequence length="564" mass="61521">MSEEMQMIVLPEADRSRSLMRAAEQQALYDLQTRMEGLDHLYCVQLAESESSSLLVEIEDAIRSHAGSSAVTTSKARELLRAPLDALAGRVRGLLVKHGTDEAEAIKRALAGLASDLTAVQEQELRRLRESLNHAKRLAEAQNERIRRSMKTQLLQIRDNLRREYNKQVEEAQEKQREAETAAAAAAERHPTLDTQALLEERVALRLQVESLTKQLQEHERESKQTITHQSEARMEAERRAAFARRCLDEQTEKLTQVTDDLRAAILTGRRQSEEYATSQSALRQAQAQLESLRMKMMADREAQREQGASSAPPPHQLGSLSRSSSSPLTISGNMKLNTALDIDWERLPESWREALLSLSDEEMQELSAGLHPPDTWPPELRELVLTAQPHPSSDSSAASSYLTYPPRLSSATASHPSSVLSHSARPSAGSARNAVSEVRAASVRAVSAPPCSAPARETPSCRRPSAGPYTAAGARDSAGTLRDRLRMVAESSPRGDAHAAQAAALSAKLSEMALEGVAVGSRGERSARSASHSFTPAVESLIGVVDGATTQTPARDALKVRSA</sequence>
<dbReference type="OrthoDB" id="10258156at2759"/>
<feature type="region of interest" description="Disordered" evidence="1">
    <location>
        <begin position="170"/>
        <end position="189"/>
    </location>
</feature>
<evidence type="ECO:0000313" key="3">
    <source>
        <dbReference type="Proteomes" id="UP000037460"/>
    </source>
</evidence>
<reference evidence="3" key="1">
    <citation type="journal article" date="2015" name="PLoS Genet.">
        <title>Genome Sequence and Transcriptome Analyses of Chrysochromulina tobin: Metabolic Tools for Enhanced Algal Fitness in the Prominent Order Prymnesiales (Haptophyceae).</title>
        <authorList>
            <person name="Hovde B.T."/>
            <person name="Deodato C.R."/>
            <person name="Hunsperger H.M."/>
            <person name="Ryken S.A."/>
            <person name="Yost W."/>
            <person name="Jha R.K."/>
            <person name="Patterson J."/>
            <person name="Monnat R.J. Jr."/>
            <person name="Barlow S.B."/>
            <person name="Starkenburg S.R."/>
            <person name="Cattolico R.A."/>
        </authorList>
    </citation>
    <scope>NUCLEOTIDE SEQUENCE</scope>
    <source>
        <strain evidence="3">CCMP291</strain>
    </source>
</reference>
<comment type="caution">
    <text evidence="2">The sequence shown here is derived from an EMBL/GenBank/DDBJ whole genome shotgun (WGS) entry which is preliminary data.</text>
</comment>
<name>A0A0M0K2T4_9EUKA</name>